<dbReference type="GO" id="GO:0005615">
    <property type="term" value="C:extracellular space"/>
    <property type="evidence" value="ECO:0007669"/>
    <property type="project" value="InterPro"/>
</dbReference>
<evidence type="ECO:0000256" key="2">
    <source>
        <dbReference type="ARBA" id="ARBA00022690"/>
    </source>
</evidence>
<evidence type="ECO:0000313" key="6">
    <source>
        <dbReference type="EMBL" id="RZC42731.1"/>
    </source>
</evidence>
<dbReference type="Proteomes" id="UP000292052">
    <property type="component" value="Unassembled WGS sequence"/>
</dbReference>
<dbReference type="PROSITE" id="PS00284">
    <property type="entry name" value="SERPIN"/>
    <property type="match status" value="1"/>
</dbReference>
<evidence type="ECO:0000256" key="4">
    <source>
        <dbReference type="RuleBase" id="RU000411"/>
    </source>
</evidence>
<evidence type="ECO:0000256" key="3">
    <source>
        <dbReference type="ARBA" id="ARBA00022900"/>
    </source>
</evidence>
<accession>A0A482WBX4</accession>
<feature type="non-terminal residue" evidence="6">
    <location>
        <position position="1"/>
    </location>
</feature>
<keyword evidence="2" id="KW-0646">Protease inhibitor</keyword>
<comment type="caution">
    <text evidence="6">The sequence shown here is derived from an EMBL/GenBank/DDBJ whole genome shotgun (WGS) entry which is preliminary data.</text>
</comment>
<dbReference type="InterPro" id="IPR042178">
    <property type="entry name" value="Serpin_sf_1"/>
</dbReference>
<dbReference type="Gene3D" id="2.30.39.10">
    <property type="entry name" value="Alpha-1-antitrypsin, domain 1"/>
    <property type="match status" value="2"/>
</dbReference>
<dbReference type="InterPro" id="IPR023795">
    <property type="entry name" value="Serpin_CS"/>
</dbReference>
<evidence type="ECO:0000259" key="5">
    <source>
        <dbReference type="SMART" id="SM00093"/>
    </source>
</evidence>
<dbReference type="GO" id="GO:0004867">
    <property type="term" value="F:serine-type endopeptidase inhibitor activity"/>
    <property type="evidence" value="ECO:0007669"/>
    <property type="project" value="UniProtKB-KW"/>
</dbReference>
<dbReference type="OrthoDB" id="9518664at2759"/>
<evidence type="ECO:0000313" key="7">
    <source>
        <dbReference type="Proteomes" id="UP000292052"/>
    </source>
</evidence>
<keyword evidence="7" id="KW-1185">Reference proteome</keyword>
<dbReference type="InterPro" id="IPR042185">
    <property type="entry name" value="Serpin_sf_2"/>
</dbReference>
<dbReference type="Pfam" id="PF00079">
    <property type="entry name" value="Serpin"/>
    <property type="match status" value="1"/>
</dbReference>
<feature type="domain" description="Serpin" evidence="5">
    <location>
        <begin position="1"/>
        <end position="357"/>
    </location>
</feature>
<name>A0A482WBX4_ASBVE</name>
<dbReference type="InterPro" id="IPR023796">
    <property type="entry name" value="Serpin_dom"/>
</dbReference>
<reference evidence="6 7" key="1">
    <citation type="submission" date="2017-03" db="EMBL/GenBank/DDBJ databases">
        <title>Genome of the blue death feigning beetle - Asbolus verrucosus.</title>
        <authorList>
            <person name="Rider S.D."/>
        </authorList>
    </citation>
    <scope>NUCLEOTIDE SEQUENCE [LARGE SCALE GENOMIC DNA]</scope>
    <source>
        <strain evidence="6">Butters</strain>
        <tissue evidence="6">Head and leg muscle</tissue>
    </source>
</reference>
<organism evidence="6 7">
    <name type="scientific">Asbolus verrucosus</name>
    <name type="common">Desert ironclad beetle</name>
    <dbReference type="NCBI Taxonomy" id="1661398"/>
    <lineage>
        <taxon>Eukaryota</taxon>
        <taxon>Metazoa</taxon>
        <taxon>Ecdysozoa</taxon>
        <taxon>Arthropoda</taxon>
        <taxon>Hexapoda</taxon>
        <taxon>Insecta</taxon>
        <taxon>Pterygota</taxon>
        <taxon>Neoptera</taxon>
        <taxon>Endopterygota</taxon>
        <taxon>Coleoptera</taxon>
        <taxon>Polyphaga</taxon>
        <taxon>Cucujiformia</taxon>
        <taxon>Tenebrionidae</taxon>
        <taxon>Pimeliinae</taxon>
        <taxon>Asbolus</taxon>
    </lineage>
</organism>
<dbReference type="CDD" id="cd19955">
    <property type="entry name" value="serpin48-like_insects"/>
    <property type="match status" value="1"/>
</dbReference>
<gene>
    <name evidence="6" type="ORF">BDFB_014349</name>
</gene>
<proteinExistence type="inferred from homology"/>
<dbReference type="PANTHER" id="PTHR11461">
    <property type="entry name" value="SERINE PROTEASE INHIBITOR, SERPIN"/>
    <property type="match status" value="1"/>
</dbReference>
<dbReference type="PANTHER" id="PTHR11461:SF211">
    <property type="entry name" value="GH10112P-RELATED"/>
    <property type="match status" value="1"/>
</dbReference>
<dbReference type="SUPFAM" id="SSF56574">
    <property type="entry name" value="Serpins"/>
    <property type="match status" value="1"/>
</dbReference>
<dbReference type="EMBL" id="QDEB01005492">
    <property type="protein sequence ID" value="RZC42731.1"/>
    <property type="molecule type" value="Genomic_DNA"/>
</dbReference>
<dbReference type="AlphaFoldDB" id="A0A482WBX4"/>
<evidence type="ECO:0000256" key="1">
    <source>
        <dbReference type="ARBA" id="ARBA00009500"/>
    </source>
</evidence>
<protein>
    <submittedName>
        <fullName evidence="6">Serpin domain containing protein</fullName>
    </submittedName>
</protein>
<keyword evidence="3" id="KW-0722">Serine protease inhibitor</keyword>
<dbReference type="InterPro" id="IPR036186">
    <property type="entry name" value="Serpin_sf"/>
</dbReference>
<sequence length="359" mass="40249">EVLKNESGNFFVSPLSAETILAFAQSGCKDATAREIRAALLLPDNKDQVELGVKNFLPRLKGGEDYALHSANKMYIQEDFDIKEGFKTTATEVYEADLENINFKKPDDAARTMNKWVEKKTDNKIKNLINSSDLTDESRVILINALYFKADWAYKFPLASTSKLNFYRTSTDVVQVDAMYIDRYMRRYFGYCACKELNAKFLELPFTGGDASMVIILPNEKEGLAALENQIESVFRPRQLRRGLVDVGIPKFKIESKMCFKQILQNLGVHKAFDEKEADLSGIGGDKGDLVIDDVVQKTFVDVSEEGVEAAAATFAHVFIPMSAIIGEIPSFIADHPFIFYIKIKGVIAFAGRVTDPEQ</sequence>
<comment type="similarity">
    <text evidence="1 4">Belongs to the serpin family.</text>
</comment>
<dbReference type="SMART" id="SM00093">
    <property type="entry name" value="SERPIN"/>
    <property type="match status" value="1"/>
</dbReference>
<dbReference type="InterPro" id="IPR000215">
    <property type="entry name" value="Serpin_fam"/>
</dbReference>
<dbReference type="Gene3D" id="3.30.497.10">
    <property type="entry name" value="Antithrombin, subunit I, domain 2"/>
    <property type="match status" value="1"/>
</dbReference>